<organism evidence="1 2">
    <name type="scientific">Pseudoduganella violacea</name>
    <dbReference type="NCBI Taxonomy" id="1715466"/>
    <lineage>
        <taxon>Bacteria</taxon>
        <taxon>Pseudomonadati</taxon>
        <taxon>Pseudomonadota</taxon>
        <taxon>Betaproteobacteria</taxon>
        <taxon>Burkholderiales</taxon>
        <taxon>Oxalobacteraceae</taxon>
        <taxon>Telluria group</taxon>
        <taxon>Pseudoduganella</taxon>
    </lineage>
</organism>
<dbReference type="EMBL" id="JACHXD010000022">
    <property type="protein sequence ID" value="MBB3121992.1"/>
    <property type="molecule type" value="Genomic_DNA"/>
</dbReference>
<comment type="caution">
    <text evidence="1">The sequence shown here is derived from an EMBL/GenBank/DDBJ whole genome shotgun (WGS) entry which is preliminary data.</text>
</comment>
<keyword evidence="2" id="KW-1185">Reference proteome</keyword>
<dbReference type="Proteomes" id="UP000541535">
    <property type="component" value="Unassembled WGS sequence"/>
</dbReference>
<dbReference type="RefSeq" id="WP_229426421.1">
    <property type="nucleotide sequence ID" value="NZ_JACHXD010000022.1"/>
</dbReference>
<reference evidence="1 2" key="1">
    <citation type="submission" date="2020-08" db="EMBL/GenBank/DDBJ databases">
        <title>Genomic Encyclopedia of Type Strains, Phase III (KMG-III): the genomes of soil and plant-associated and newly described type strains.</title>
        <authorList>
            <person name="Whitman W."/>
        </authorList>
    </citation>
    <scope>NUCLEOTIDE SEQUENCE [LARGE SCALE GENOMIC DNA]</scope>
    <source>
        <strain evidence="1 2">CECT 8897</strain>
    </source>
</reference>
<evidence type="ECO:0000313" key="1">
    <source>
        <dbReference type="EMBL" id="MBB3121992.1"/>
    </source>
</evidence>
<dbReference type="AlphaFoldDB" id="A0A7W5BF18"/>
<sequence length="171" mass="19725">MAPDEALACALRQWMEIQSADTAEERGYQWKCLFLPAGSRLRMQYAGQWFYAEVRGDELLFEGQPVSPRGMTQMIAGDGRNAWRDLWVRLPGEKNWSRALLLRRDLLQREPPRPVSPLEAVNAAARSMSEALTASKALLDYVNRQSERLTERRISKHRRKDDTLGDDCRFD</sequence>
<gene>
    <name evidence="1" type="ORF">FHS03_005087</name>
</gene>
<evidence type="ECO:0000313" key="2">
    <source>
        <dbReference type="Proteomes" id="UP000541535"/>
    </source>
</evidence>
<proteinExistence type="predicted"/>
<accession>A0A7W5BF18</accession>
<name>A0A7W5BF18_9BURK</name>
<protein>
    <submittedName>
        <fullName evidence="1">Uncharacterized protein</fullName>
    </submittedName>
</protein>